<dbReference type="Pfam" id="PF00753">
    <property type="entry name" value="Lactamase_B"/>
    <property type="match status" value="1"/>
</dbReference>
<dbReference type="AlphaFoldDB" id="A0A0M5INK6"/>
<keyword evidence="4" id="KW-0378">Hydrolase</keyword>
<dbReference type="GO" id="GO:0016787">
    <property type="term" value="F:hydrolase activity"/>
    <property type="evidence" value="ECO:0007669"/>
    <property type="project" value="UniProtKB-KW"/>
</dbReference>
<evidence type="ECO:0000313" key="4">
    <source>
        <dbReference type="EMBL" id="ALC17186.1"/>
    </source>
</evidence>
<dbReference type="RefSeq" id="WP_053551216.1">
    <property type="nucleotide sequence ID" value="NZ_CP010802.1"/>
</dbReference>
<dbReference type="KEGG" id="des:DSOUD_2433"/>
<reference evidence="4 5" key="1">
    <citation type="submission" date="2015-07" db="EMBL/GenBank/DDBJ databases">
        <title>Isolation and Genomic Characterization of a Novel Halophilic Metal-Reducing Deltaproteobacterium from the Deep Subsurface.</title>
        <authorList>
            <person name="Badalamenti J.P."/>
            <person name="Summers Z.M."/>
            <person name="Gralnick J.A."/>
            <person name="Bond D.R."/>
        </authorList>
    </citation>
    <scope>NUCLEOTIDE SEQUENCE [LARGE SCALE GENOMIC DNA]</scope>
    <source>
        <strain evidence="4 5">WTL</strain>
    </source>
</reference>
<feature type="signal peptide" evidence="2">
    <location>
        <begin position="1"/>
        <end position="20"/>
    </location>
</feature>
<dbReference type="InterPro" id="IPR050855">
    <property type="entry name" value="NDM-1-like"/>
</dbReference>
<dbReference type="SUPFAM" id="SSF56281">
    <property type="entry name" value="Metallo-hydrolase/oxidoreductase"/>
    <property type="match status" value="1"/>
</dbReference>
<proteinExistence type="inferred from homology"/>
<name>A0A0M5INK6_9BACT</name>
<dbReference type="EMBL" id="CP010802">
    <property type="protein sequence ID" value="ALC17186.1"/>
    <property type="molecule type" value="Genomic_DNA"/>
</dbReference>
<keyword evidence="5" id="KW-1185">Reference proteome</keyword>
<dbReference type="Proteomes" id="UP000057158">
    <property type="component" value="Chromosome"/>
</dbReference>
<feature type="chain" id="PRO_5005803244" evidence="2">
    <location>
        <begin position="21"/>
        <end position="284"/>
    </location>
</feature>
<evidence type="ECO:0000259" key="3">
    <source>
        <dbReference type="SMART" id="SM00849"/>
    </source>
</evidence>
<protein>
    <submittedName>
        <fullName evidence="4">Glyoxylase/beta-lactamase superfamily II-like metal-dependent hydrolase</fullName>
    </submittedName>
</protein>
<dbReference type="Gene3D" id="3.60.15.10">
    <property type="entry name" value="Ribonuclease Z/Hydroxyacylglutathione hydrolase-like"/>
    <property type="match status" value="1"/>
</dbReference>
<dbReference type="PANTHER" id="PTHR42951:SF4">
    <property type="entry name" value="ACYL-COENZYME A THIOESTERASE MBLAC2"/>
    <property type="match status" value="1"/>
</dbReference>
<dbReference type="InterPro" id="IPR001279">
    <property type="entry name" value="Metallo-B-lactamas"/>
</dbReference>
<dbReference type="PATRIC" id="fig|1603606.3.peg.2630"/>
<evidence type="ECO:0000256" key="1">
    <source>
        <dbReference type="ARBA" id="ARBA00005250"/>
    </source>
</evidence>
<evidence type="ECO:0000313" key="5">
    <source>
        <dbReference type="Proteomes" id="UP000057158"/>
    </source>
</evidence>
<keyword evidence="2" id="KW-0732">Signal</keyword>
<feature type="domain" description="Metallo-beta-lactamase" evidence="3">
    <location>
        <begin position="46"/>
        <end position="212"/>
    </location>
</feature>
<evidence type="ECO:0000256" key="2">
    <source>
        <dbReference type="SAM" id="SignalP"/>
    </source>
</evidence>
<dbReference type="InterPro" id="IPR036866">
    <property type="entry name" value="RibonucZ/Hydroxyglut_hydro"/>
</dbReference>
<dbReference type="CDD" id="cd16282">
    <property type="entry name" value="metallo-hydrolase-like_MBL-fold"/>
    <property type="match status" value="1"/>
</dbReference>
<accession>A0A0M5INK6</accession>
<comment type="similarity">
    <text evidence="1">Belongs to the metallo-beta-lactamase superfamily. Class-B beta-lactamase family.</text>
</comment>
<dbReference type="OrthoDB" id="5290005at2"/>
<dbReference type="GO" id="GO:0017001">
    <property type="term" value="P:antibiotic catabolic process"/>
    <property type="evidence" value="ECO:0007669"/>
    <property type="project" value="UniProtKB-ARBA"/>
</dbReference>
<dbReference type="STRING" id="1603606.DSOUD_2433"/>
<dbReference type="PANTHER" id="PTHR42951">
    <property type="entry name" value="METALLO-BETA-LACTAMASE DOMAIN-CONTAINING"/>
    <property type="match status" value="1"/>
</dbReference>
<gene>
    <name evidence="4" type="ORF">DSOUD_2433</name>
</gene>
<dbReference type="SMART" id="SM00849">
    <property type="entry name" value="Lactamase_B"/>
    <property type="match status" value="1"/>
</dbReference>
<organism evidence="4 5">
    <name type="scientific">Desulfuromonas soudanensis</name>
    <dbReference type="NCBI Taxonomy" id="1603606"/>
    <lineage>
        <taxon>Bacteria</taxon>
        <taxon>Pseudomonadati</taxon>
        <taxon>Thermodesulfobacteriota</taxon>
        <taxon>Desulfuromonadia</taxon>
        <taxon>Desulfuromonadales</taxon>
        <taxon>Desulfuromonadaceae</taxon>
        <taxon>Desulfuromonas</taxon>
    </lineage>
</organism>
<sequence>MKSFILTCAALLLFSVPAGAAPPAFTVEKLGVGVFAAIATSGGGATGNAFFVVGDSYVVAGGAHLTKEAITGLLSAIGEATSLPLRYLILTHHHRGYSHIDFDIPPGVDVLMSWQTWKALESEVRKTEYPVLFYSDGLTLETGKQTVILTNMARGHSEGDTVVYLPDEGVLFASDLLYVGNIGYLGDGHMQEWVLALEFLQQLGARRIIPGSGPVATGEQLAAFKSYLRDFLTEVLAHIERGESLKETLRTFELPRYREYAGYDTLLKGNVERAYLDLKENLLP</sequence>